<dbReference type="AlphaFoldDB" id="A0A2T3BAY6"/>
<dbReference type="GeneID" id="36576676"/>
<gene>
    <name evidence="1" type="ORF">M430DRAFT_56234</name>
</gene>
<protein>
    <recommendedName>
        <fullName evidence="3">Caspase family p20 domain-containing protein</fullName>
    </recommendedName>
</protein>
<dbReference type="RefSeq" id="XP_024724091.1">
    <property type="nucleotide sequence ID" value="XM_024868595.1"/>
</dbReference>
<dbReference type="Proteomes" id="UP000241818">
    <property type="component" value="Unassembled WGS sequence"/>
</dbReference>
<evidence type="ECO:0000313" key="1">
    <source>
        <dbReference type="EMBL" id="PSS25492.1"/>
    </source>
</evidence>
<accession>A0A2T3BAY6</accession>
<name>A0A2T3BAY6_AMORE</name>
<sequence length="184" mass="20670">MANHSSVQIPGREINKSPTFAREKELLDVFENNYGFAVESFVIQTNDSKTNIIFGLQSAIRSFLNKWDDKDSLNIFVYSGHGILMEQGKSSDYMIAILAQELRELDGAPCSVAHIFAKIHRGAYENQIKQAPIYVPHATKSNIILQKMEAPSETKLGKTRPTKKLKTQQIGPLKHGEERVLISL</sequence>
<proteinExistence type="predicted"/>
<evidence type="ECO:0000313" key="2">
    <source>
        <dbReference type="Proteomes" id="UP000241818"/>
    </source>
</evidence>
<organism evidence="1 2">
    <name type="scientific">Amorphotheca resinae ATCC 22711</name>
    <dbReference type="NCBI Taxonomy" id="857342"/>
    <lineage>
        <taxon>Eukaryota</taxon>
        <taxon>Fungi</taxon>
        <taxon>Dikarya</taxon>
        <taxon>Ascomycota</taxon>
        <taxon>Pezizomycotina</taxon>
        <taxon>Leotiomycetes</taxon>
        <taxon>Helotiales</taxon>
        <taxon>Amorphothecaceae</taxon>
        <taxon>Amorphotheca</taxon>
    </lineage>
</organism>
<dbReference type="OrthoDB" id="4760831at2759"/>
<reference evidence="1 2" key="1">
    <citation type="journal article" date="2018" name="New Phytol.">
        <title>Comparative genomics and transcriptomics depict ericoid mycorrhizal fungi as versatile saprotrophs and plant mutualists.</title>
        <authorList>
            <person name="Martino E."/>
            <person name="Morin E."/>
            <person name="Grelet G.A."/>
            <person name="Kuo A."/>
            <person name="Kohler A."/>
            <person name="Daghino S."/>
            <person name="Barry K.W."/>
            <person name="Cichocki N."/>
            <person name="Clum A."/>
            <person name="Dockter R.B."/>
            <person name="Hainaut M."/>
            <person name="Kuo R.C."/>
            <person name="LaButti K."/>
            <person name="Lindahl B.D."/>
            <person name="Lindquist E.A."/>
            <person name="Lipzen A."/>
            <person name="Khouja H.R."/>
            <person name="Magnuson J."/>
            <person name="Murat C."/>
            <person name="Ohm R.A."/>
            <person name="Singer S.W."/>
            <person name="Spatafora J.W."/>
            <person name="Wang M."/>
            <person name="Veneault-Fourrey C."/>
            <person name="Henrissat B."/>
            <person name="Grigoriev I.V."/>
            <person name="Martin F.M."/>
            <person name="Perotto S."/>
        </authorList>
    </citation>
    <scope>NUCLEOTIDE SEQUENCE [LARGE SCALE GENOMIC DNA]</scope>
    <source>
        <strain evidence="1 2">ATCC 22711</strain>
    </source>
</reference>
<keyword evidence="2" id="KW-1185">Reference proteome</keyword>
<evidence type="ECO:0008006" key="3">
    <source>
        <dbReference type="Google" id="ProtNLM"/>
    </source>
</evidence>
<dbReference type="EMBL" id="KZ679007">
    <property type="protein sequence ID" value="PSS25492.1"/>
    <property type="molecule type" value="Genomic_DNA"/>
</dbReference>
<dbReference type="InParanoid" id="A0A2T3BAY6"/>